<accession>A0A9D1LWI6</accession>
<dbReference type="Pfam" id="PF01381">
    <property type="entry name" value="HTH_3"/>
    <property type="match status" value="1"/>
</dbReference>
<sequence length="127" mass="14135">MDTSELGRKIKEARLAKKMTQSELVGNFITRNMLSQIESGTAVPSVKTLEYLANMLELPLSYFMPGEHENAMEQLVSAKQALAAGNFIRVLELTQQFGTELEDERAALNARAYLELAKKEQDAQSAL</sequence>
<proteinExistence type="predicted"/>
<reference evidence="3" key="2">
    <citation type="journal article" date="2021" name="PeerJ">
        <title>Extensive microbial diversity within the chicken gut microbiome revealed by metagenomics and culture.</title>
        <authorList>
            <person name="Gilroy R."/>
            <person name="Ravi A."/>
            <person name="Getino M."/>
            <person name="Pursley I."/>
            <person name="Horton D.L."/>
            <person name="Alikhan N.F."/>
            <person name="Baker D."/>
            <person name="Gharbi K."/>
            <person name="Hall N."/>
            <person name="Watson M."/>
            <person name="Adriaenssens E.M."/>
            <person name="Foster-Nyarko E."/>
            <person name="Jarju S."/>
            <person name="Secka A."/>
            <person name="Antonio M."/>
            <person name="Oren A."/>
            <person name="Chaudhuri R.R."/>
            <person name="La Ragione R."/>
            <person name="Hildebrand F."/>
            <person name="Pallen M.J."/>
        </authorList>
    </citation>
    <scope>NUCLEOTIDE SEQUENCE</scope>
    <source>
        <strain evidence="3">ChiSjej4B22-9803</strain>
    </source>
</reference>
<feature type="domain" description="HTH cro/C1-type" evidence="2">
    <location>
        <begin position="10"/>
        <end position="63"/>
    </location>
</feature>
<dbReference type="PANTHER" id="PTHR46797">
    <property type="entry name" value="HTH-TYPE TRANSCRIPTIONAL REGULATOR"/>
    <property type="match status" value="1"/>
</dbReference>
<dbReference type="InterPro" id="IPR010982">
    <property type="entry name" value="Lambda_DNA-bd_dom_sf"/>
</dbReference>
<dbReference type="PANTHER" id="PTHR46797:SF1">
    <property type="entry name" value="METHYLPHOSPHONATE SYNTHASE"/>
    <property type="match status" value="1"/>
</dbReference>
<evidence type="ECO:0000259" key="2">
    <source>
        <dbReference type="PROSITE" id="PS50943"/>
    </source>
</evidence>
<organism evidence="3 4">
    <name type="scientific">Candidatus Avimonoglobus intestinipullorum</name>
    <dbReference type="NCBI Taxonomy" id="2840699"/>
    <lineage>
        <taxon>Bacteria</taxon>
        <taxon>Bacillati</taxon>
        <taxon>Bacillota</taxon>
        <taxon>Clostridia</taxon>
        <taxon>Eubacteriales</taxon>
        <taxon>Candidatus Avimonoglobus</taxon>
    </lineage>
</organism>
<dbReference type="Proteomes" id="UP000824111">
    <property type="component" value="Unassembled WGS sequence"/>
</dbReference>
<dbReference type="Gene3D" id="1.25.40.10">
    <property type="entry name" value="Tetratricopeptide repeat domain"/>
    <property type="match status" value="1"/>
</dbReference>
<dbReference type="InterPro" id="IPR011990">
    <property type="entry name" value="TPR-like_helical_dom_sf"/>
</dbReference>
<feature type="non-terminal residue" evidence="3">
    <location>
        <position position="127"/>
    </location>
</feature>
<dbReference type="InterPro" id="IPR001387">
    <property type="entry name" value="Cro/C1-type_HTH"/>
</dbReference>
<protein>
    <submittedName>
        <fullName evidence="3">Helix-turn-helix transcriptional regulator</fullName>
    </submittedName>
</protein>
<dbReference type="PROSITE" id="PS50943">
    <property type="entry name" value="HTH_CROC1"/>
    <property type="match status" value="1"/>
</dbReference>
<evidence type="ECO:0000256" key="1">
    <source>
        <dbReference type="ARBA" id="ARBA00023125"/>
    </source>
</evidence>
<name>A0A9D1LWI6_9FIRM</name>
<dbReference type="SMART" id="SM00530">
    <property type="entry name" value="HTH_XRE"/>
    <property type="match status" value="1"/>
</dbReference>
<dbReference type="GO" id="GO:0003700">
    <property type="term" value="F:DNA-binding transcription factor activity"/>
    <property type="evidence" value="ECO:0007669"/>
    <property type="project" value="TreeGrafter"/>
</dbReference>
<dbReference type="InterPro" id="IPR050807">
    <property type="entry name" value="TransReg_Diox_bact_type"/>
</dbReference>
<dbReference type="SUPFAM" id="SSF47413">
    <property type="entry name" value="lambda repressor-like DNA-binding domains"/>
    <property type="match status" value="1"/>
</dbReference>
<comment type="caution">
    <text evidence="3">The sequence shown here is derived from an EMBL/GenBank/DDBJ whole genome shotgun (WGS) entry which is preliminary data.</text>
</comment>
<gene>
    <name evidence="3" type="ORF">IAB04_07880</name>
</gene>
<evidence type="ECO:0000313" key="3">
    <source>
        <dbReference type="EMBL" id="HIU49272.1"/>
    </source>
</evidence>
<dbReference type="AlphaFoldDB" id="A0A9D1LWI6"/>
<dbReference type="GO" id="GO:0003677">
    <property type="term" value="F:DNA binding"/>
    <property type="evidence" value="ECO:0007669"/>
    <property type="project" value="UniProtKB-KW"/>
</dbReference>
<dbReference type="EMBL" id="DVND01000196">
    <property type="protein sequence ID" value="HIU49272.1"/>
    <property type="molecule type" value="Genomic_DNA"/>
</dbReference>
<keyword evidence="1" id="KW-0238">DNA-binding</keyword>
<evidence type="ECO:0000313" key="4">
    <source>
        <dbReference type="Proteomes" id="UP000824111"/>
    </source>
</evidence>
<reference evidence="3" key="1">
    <citation type="submission" date="2020-10" db="EMBL/GenBank/DDBJ databases">
        <authorList>
            <person name="Gilroy R."/>
        </authorList>
    </citation>
    <scope>NUCLEOTIDE SEQUENCE</scope>
    <source>
        <strain evidence="3">ChiSjej4B22-9803</strain>
    </source>
</reference>
<dbReference type="GO" id="GO:0005829">
    <property type="term" value="C:cytosol"/>
    <property type="evidence" value="ECO:0007669"/>
    <property type="project" value="TreeGrafter"/>
</dbReference>
<dbReference type="CDD" id="cd00093">
    <property type="entry name" value="HTH_XRE"/>
    <property type="match status" value="1"/>
</dbReference>